<evidence type="ECO:0000259" key="1">
    <source>
        <dbReference type="Pfam" id="PF03657"/>
    </source>
</evidence>
<dbReference type="AlphaFoldDB" id="A0A0F9R8K7"/>
<dbReference type="GO" id="GO:0003723">
    <property type="term" value="F:RNA binding"/>
    <property type="evidence" value="ECO:0007669"/>
    <property type="project" value="InterPro"/>
</dbReference>
<organism evidence="2">
    <name type="scientific">marine sediment metagenome</name>
    <dbReference type="NCBI Taxonomy" id="412755"/>
    <lineage>
        <taxon>unclassified sequences</taxon>
        <taxon>metagenomes</taxon>
        <taxon>ecological metagenomes</taxon>
    </lineage>
</organism>
<dbReference type="CDD" id="cd21151">
    <property type="entry name" value="PUA_Nip7-like"/>
    <property type="match status" value="1"/>
</dbReference>
<evidence type="ECO:0000313" key="2">
    <source>
        <dbReference type="EMBL" id="KKN21546.1"/>
    </source>
</evidence>
<dbReference type="Pfam" id="PF03657">
    <property type="entry name" value="UPF0113"/>
    <property type="match status" value="1"/>
</dbReference>
<proteinExistence type="predicted"/>
<dbReference type="PROSITE" id="PS50890">
    <property type="entry name" value="PUA"/>
    <property type="match status" value="1"/>
</dbReference>
<dbReference type="InterPro" id="IPR015947">
    <property type="entry name" value="PUA-like_sf"/>
</dbReference>
<dbReference type="InterPro" id="IPR036974">
    <property type="entry name" value="PUA_sf"/>
</dbReference>
<reference evidence="2" key="1">
    <citation type="journal article" date="2015" name="Nature">
        <title>Complex archaea that bridge the gap between prokaryotes and eukaryotes.</title>
        <authorList>
            <person name="Spang A."/>
            <person name="Saw J.H."/>
            <person name="Jorgensen S.L."/>
            <person name="Zaremba-Niedzwiedzka K."/>
            <person name="Martijn J."/>
            <person name="Lind A.E."/>
            <person name="van Eijk R."/>
            <person name="Schleper C."/>
            <person name="Guy L."/>
            <person name="Ettema T.J."/>
        </authorList>
    </citation>
    <scope>NUCLEOTIDE SEQUENCE</scope>
</reference>
<protein>
    <recommendedName>
        <fullName evidence="1">UPF0113 domain-containing protein</fullName>
    </recommendedName>
</protein>
<feature type="domain" description="UPF0113" evidence="1">
    <location>
        <begin position="113"/>
        <end position="191"/>
    </location>
</feature>
<dbReference type="InterPro" id="IPR005155">
    <property type="entry name" value="UPF0113_PUA"/>
</dbReference>
<dbReference type="SUPFAM" id="SSF88697">
    <property type="entry name" value="PUA domain-like"/>
    <property type="match status" value="1"/>
</dbReference>
<dbReference type="EMBL" id="LAZR01003139">
    <property type="protein sequence ID" value="KKN21546.1"/>
    <property type="molecule type" value="Genomic_DNA"/>
</dbReference>
<dbReference type="Gene3D" id="2.30.130.10">
    <property type="entry name" value="PUA domain"/>
    <property type="match status" value="1"/>
</dbReference>
<comment type="caution">
    <text evidence="2">The sequence shown here is derived from an EMBL/GenBank/DDBJ whole genome shotgun (WGS) entry which is preliminary data.</text>
</comment>
<name>A0A0F9R8K7_9ZZZZ</name>
<gene>
    <name evidence="2" type="ORF">LCGC14_0924350</name>
</gene>
<accession>A0A0F9R8K7</accession>
<sequence length="193" mass="22351">MKDSETFRNINVIEKQIISASLSRISPLFLAILNEIEKFLFIKLSNQRSHIIYPNLYLFSEELHDLLQNLKTHADIISGGINFGFIKKGDFYISLECVEYFYKKGTLLDFKSIRLSEKGEKSILYGNNIAKNMYTTLPINLKKKDFLVVFNDSREIIAIAQSLVDTTNIQNLRPKDIVAINLCDKGYYLRRNQ</sequence>